<dbReference type="InterPro" id="IPR036873">
    <property type="entry name" value="Rhodanese-like_dom_sf"/>
</dbReference>
<sequence>MDDYQKLVAKALVCVDEILPWDLEEEIEQNSDLILLDIREQAEFEMMHIKDALHVARGVLEGACVWNYDDTIPKLAEARNQNIVLICRSGNRSALAALTMQQMGFENVRSLKLGIKGWNDNDLEMLNIKDDIVDIDEADKWLNQAVSEEKLQPNL</sequence>
<dbReference type="Proteomes" id="UP000198559">
    <property type="component" value="Unassembled WGS sequence"/>
</dbReference>
<dbReference type="CDD" id="cd00158">
    <property type="entry name" value="RHOD"/>
    <property type="match status" value="1"/>
</dbReference>
<gene>
    <name evidence="2" type="ORF">BAZSYMB_SCAFFOLD00030_10</name>
</gene>
<name>A0A1H6LTS6_9GAMM</name>
<evidence type="ECO:0000259" key="1">
    <source>
        <dbReference type="PROSITE" id="PS50206"/>
    </source>
</evidence>
<evidence type="ECO:0000313" key="3">
    <source>
        <dbReference type="Proteomes" id="UP000198559"/>
    </source>
</evidence>
<dbReference type="GO" id="GO:0004792">
    <property type="term" value="F:thiosulfate-cyanide sulfurtransferase activity"/>
    <property type="evidence" value="ECO:0007669"/>
    <property type="project" value="TreeGrafter"/>
</dbReference>
<dbReference type="PANTHER" id="PTHR44086">
    <property type="entry name" value="THIOSULFATE SULFURTRANSFERASE RDL2, MITOCHONDRIAL-RELATED"/>
    <property type="match status" value="1"/>
</dbReference>
<dbReference type="EMBL" id="CVUD02000207">
    <property type="protein sequence ID" value="SEH88225.1"/>
    <property type="molecule type" value="Genomic_DNA"/>
</dbReference>
<dbReference type="STRING" id="235205.BAZSYMB_SCAFFOLD00030_10"/>
<dbReference type="PANTHER" id="PTHR44086:SF10">
    <property type="entry name" value="THIOSULFATE SULFURTRANSFERASE_RHODANESE-LIKE DOMAIN-CONTAINING PROTEIN 3"/>
    <property type="match status" value="1"/>
</dbReference>
<organism evidence="2 3">
    <name type="scientific">Bathymodiolus azoricus thioautotrophic gill symbiont</name>
    <dbReference type="NCBI Taxonomy" id="235205"/>
    <lineage>
        <taxon>Bacteria</taxon>
        <taxon>Pseudomonadati</taxon>
        <taxon>Pseudomonadota</taxon>
        <taxon>Gammaproteobacteria</taxon>
        <taxon>sulfur-oxidizing symbionts</taxon>
    </lineage>
</organism>
<dbReference type="SMART" id="SM00450">
    <property type="entry name" value="RHOD"/>
    <property type="match status" value="1"/>
</dbReference>
<reference evidence="3" key="1">
    <citation type="submission" date="2016-06" db="EMBL/GenBank/DDBJ databases">
        <authorList>
            <person name="Petersen J."/>
            <person name="Sayavedra L."/>
        </authorList>
    </citation>
    <scope>NUCLEOTIDE SEQUENCE [LARGE SCALE GENOMIC DNA]</scope>
    <source>
        <strain evidence="3">BazSymB</strain>
    </source>
</reference>
<dbReference type="RefSeq" id="WP_090717792.1">
    <property type="nucleotide sequence ID" value="NZ_CAESAP020000006.1"/>
</dbReference>
<accession>A0A1H6LTS6</accession>
<proteinExistence type="predicted"/>
<dbReference type="Gene3D" id="3.40.250.10">
    <property type="entry name" value="Rhodanese-like domain"/>
    <property type="match status" value="1"/>
</dbReference>
<dbReference type="PROSITE" id="PS50206">
    <property type="entry name" value="RHODANESE_3"/>
    <property type="match status" value="1"/>
</dbReference>
<dbReference type="OrthoDB" id="9791096at2"/>
<dbReference type="InterPro" id="IPR001763">
    <property type="entry name" value="Rhodanese-like_dom"/>
</dbReference>
<dbReference type="Pfam" id="PF00581">
    <property type="entry name" value="Rhodanese"/>
    <property type="match status" value="1"/>
</dbReference>
<evidence type="ECO:0000313" key="2">
    <source>
        <dbReference type="EMBL" id="SEH88225.1"/>
    </source>
</evidence>
<feature type="domain" description="Rhodanese" evidence="1">
    <location>
        <begin position="29"/>
        <end position="127"/>
    </location>
</feature>
<protein>
    <submittedName>
        <fullName evidence="2">Rhodanese domain-containing protein</fullName>
    </submittedName>
</protein>
<dbReference type="SUPFAM" id="SSF52821">
    <property type="entry name" value="Rhodanese/Cell cycle control phosphatase"/>
    <property type="match status" value="1"/>
</dbReference>
<dbReference type="AlphaFoldDB" id="A0A1H6LTS6"/>